<sequence length="199" mass="23442">MSKLRGPRITKEFDNKIIELMKVYGNLPNCYVIISEKTNKQYTSKQIRQRWISTLDPKLHQKPLGEDEKSFIIQWVENNRVPNSKIRWKPLISEIEKKFGKLRSENMVKNFWNLRNRKSGNKQQKNVNYDKNKKDIVSSLLPPLLRPLDEIHQNVSYDKNKKDIVSLPLPPLRPLEDEISPDATRLDVLCFVSLKISNF</sequence>
<dbReference type="AlphaFoldDB" id="A0A397SGP6"/>
<dbReference type="GO" id="GO:0005634">
    <property type="term" value="C:nucleus"/>
    <property type="evidence" value="ECO:0007669"/>
    <property type="project" value="TreeGrafter"/>
</dbReference>
<dbReference type="Gene3D" id="1.10.10.60">
    <property type="entry name" value="Homeodomain-like"/>
    <property type="match status" value="1"/>
</dbReference>
<reference evidence="2 3" key="1">
    <citation type="submission" date="2018-06" db="EMBL/GenBank/DDBJ databases">
        <title>Comparative genomics reveals the genomic features of Rhizophagus irregularis, R. cerebriforme, R. diaphanum and Gigaspora rosea, and their symbiotic lifestyle signature.</title>
        <authorList>
            <person name="Morin E."/>
            <person name="San Clemente H."/>
            <person name="Chen E.C.H."/>
            <person name="De La Providencia I."/>
            <person name="Hainaut M."/>
            <person name="Kuo A."/>
            <person name="Kohler A."/>
            <person name="Murat C."/>
            <person name="Tang N."/>
            <person name="Roy S."/>
            <person name="Loubradou J."/>
            <person name="Henrissat B."/>
            <person name="Grigoriev I.V."/>
            <person name="Corradi N."/>
            <person name="Roux C."/>
            <person name="Martin F.M."/>
        </authorList>
    </citation>
    <scope>NUCLEOTIDE SEQUENCE [LARGE SCALE GENOMIC DNA]</scope>
    <source>
        <strain evidence="2 3">DAOM 227022</strain>
    </source>
</reference>
<evidence type="ECO:0000259" key="1">
    <source>
        <dbReference type="PROSITE" id="PS51294"/>
    </source>
</evidence>
<dbReference type="InterPro" id="IPR050560">
    <property type="entry name" value="MYB_TF"/>
</dbReference>
<keyword evidence="3" id="KW-1185">Reference proteome</keyword>
<proteinExistence type="predicted"/>
<gene>
    <name evidence="2" type="ORF">C1645_809838</name>
</gene>
<protein>
    <recommendedName>
        <fullName evidence="1">HTH myb-type domain-containing protein</fullName>
    </recommendedName>
</protein>
<comment type="caution">
    <text evidence="2">The sequence shown here is derived from an EMBL/GenBank/DDBJ whole genome shotgun (WGS) entry which is preliminary data.</text>
</comment>
<name>A0A397SGP6_9GLOM</name>
<accession>A0A397SGP6</accession>
<dbReference type="Proteomes" id="UP000265703">
    <property type="component" value="Unassembled WGS sequence"/>
</dbReference>
<dbReference type="EMBL" id="QKYT01000724">
    <property type="protein sequence ID" value="RIA81951.1"/>
    <property type="molecule type" value="Genomic_DNA"/>
</dbReference>
<dbReference type="PANTHER" id="PTHR45614">
    <property type="entry name" value="MYB PROTEIN-RELATED"/>
    <property type="match status" value="1"/>
</dbReference>
<dbReference type="PROSITE" id="PS51294">
    <property type="entry name" value="HTH_MYB"/>
    <property type="match status" value="1"/>
</dbReference>
<dbReference type="InterPro" id="IPR009057">
    <property type="entry name" value="Homeodomain-like_sf"/>
</dbReference>
<feature type="domain" description="HTH myb-type" evidence="1">
    <location>
        <begin position="1"/>
        <end position="59"/>
    </location>
</feature>
<dbReference type="OrthoDB" id="2143914at2759"/>
<dbReference type="GO" id="GO:0000981">
    <property type="term" value="F:DNA-binding transcription factor activity, RNA polymerase II-specific"/>
    <property type="evidence" value="ECO:0007669"/>
    <property type="project" value="TreeGrafter"/>
</dbReference>
<organism evidence="2 3">
    <name type="scientific">Glomus cerebriforme</name>
    <dbReference type="NCBI Taxonomy" id="658196"/>
    <lineage>
        <taxon>Eukaryota</taxon>
        <taxon>Fungi</taxon>
        <taxon>Fungi incertae sedis</taxon>
        <taxon>Mucoromycota</taxon>
        <taxon>Glomeromycotina</taxon>
        <taxon>Glomeromycetes</taxon>
        <taxon>Glomerales</taxon>
        <taxon>Glomeraceae</taxon>
        <taxon>Glomus</taxon>
    </lineage>
</organism>
<dbReference type="SUPFAM" id="SSF46689">
    <property type="entry name" value="Homeodomain-like"/>
    <property type="match status" value="1"/>
</dbReference>
<dbReference type="GO" id="GO:0000978">
    <property type="term" value="F:RNA polymerase II cis-regulatory region sequence-specific DNA binding"/>
    <property type="evidence" value="ECO:0007669"/>
    <property type="project" value="TreeGrafter"/>
</dbReference>
<evidence type="ECO:0000313" key="3">
    <source>
        <dbReference type="Proteomes" id="UP000265703"/>
    </source>
</evidence>
<dbReference type="InterPro" id="IPR017930">
    <property type="entry name" value="Myb_dom"/>
</dbReference>
<evidence type="ECO:0000313" key="2">
    <source>
        <dbReference type="EMBL" id="RIA81951.1"/>
    </source>
</evidence>